<feature type="compositionally biased region" description="Polar residues" evidence="1">
    <location>
        <begin position="177"/>
        <end position="188"/>
    </location>
</feature>
<feature type="region of interest" description="Disordered" evidence="1">
    <location>
        <begin position="161"/>
        <end position="191"/>
    </location>
</feature>
<feature type="compositionally biased region" description="Polar residues" evidence="1">
    <location>
        <begin position="369"/>
        <end position="378"/>
    </location>
</feature>
<dbReference type="Proteomes" id="UP000265663">
    <property type="component" value="Unassembled WGS sequence"/>
</dbReference>
<dbReference type="EMBL" id="KE747844">
    <property type="protein sequence ID" value="RMZ74222.1"/>
    <property type="molecule type" value="Genomic_DNA"/>
</dbReference>
<reference evidence="2 3" key="1">
    <citation type="journal article" date="2014" name="PLoS ONE">
        <title>De novo Genome Assembly of the Fungal Plant Pathogen Pyrenophora semeniperda.</title>
        <authorList>
            <person name="Soliai M.M."/>
            <person name="Meyer S.E."/>
            <person name="Udall J.A."/>
            <person name="Elzinga D.E."/>
            <person name="Hermansen R.A."/>
            <person name="Bodily P.M."/>
            <person name="Hart A.A."/>
            <person name="Coleman C.E."/>
        </authorList>
    </citation>
    <scope>NUCLEOTIDE SEQUENCE [LARGE SCALE GENOMIC DNA]</scope>
    <source>
        <strain evidence="2 3">CCB06</strain>
        <tissue evidence="2">Mycelium</tissue>
    </source>
</reference>
<organism evidence="2 3">
    <name type="scientific">Pyrenophora seminiperda CCB06</name>
    <dbReference type="NCBI Taxonomy" id="1302712"/>
    <lineage>
        <taxon>Eukaryota</taxon>
        <taxon>Fungi</taxon>
        <taxon>Dikarya</taxon>
        <taxon>Ascomycota</taxon>
        <taxon>Pezizomycotina</taxon>
        <taxon>Dothideomycetes</taxon>
        <taxon>Pleosporomycetidae</taxon>
        <taxon>Pleosporales</taxon>
        <taxon>Pleosporineae</taxon>
        <taxon>Pleosporaceae</taxon>
        <taxon>Pyrenophora</taxon>
    </lineage>
</organism>
<evidence type="ECO:0000313" key="3">
    <source>
        <dbReference type="Proteomes" id="UP000265663"/>
    </source>
</evidence>
<proteinExistence type="predicted"/>
<dbReference type="AlphaFoldDB" id="A0A3M7MIG4"/>
<feature type="region of interest" description="Disordered" evidence="1">
    <location>
        <begin position="352"/>
        <end position="378"/>
    </location>
</feature>
<feature type="compositionally biased region" description="Low complexity" evidence="1">
    <location>
        <begin position="264"/>
        <end position="288"/>
    </location>
</feature>
<dbReference type="OrthoDB" id="3800116at2759"/>
<evidence type="ECO:0000256" key="1">
    <source>
        <dbReference type="SAM" id="MobiDB-lite"/>
    </source>
</evidence>
<evidence type="ECO:0000313" key="2">
    <source>
        <dbReference type="EMBL" id="RMZ74222.1"/>
    </source>
</evidence>
<sequence length="397" mass="44645">MPRRPPNMRITVVDSPTLPTAFRRHSLPIFTNINEPTSPIKQTFLLSPSPTSTVFCTDSPVLGSSLVTPTTTYTCTSPSTIPASIAGAYPTPRFYSPSIAAQSYRSSSRYSNWSTDPTLVEGMLTPRLATISDILPDDTDLYVDERPQTIRWSVLVSEAQQQQQQESAEMGLGPEMSSPNYYPTSPTVRSLPDEEYRALRRSQQKAELNAYFAQPSLLPRSSIPRTAYQEAELSQSRRSQISDVKDATRRALGSNFDFTDVGYERSSSSQRSSSATSPSRYSAATSSSYEEKIPQRYIDEFNEKWFEDDLKYGAKQYAADRDGSASWRTHEAMYGDIRPLPRRDTTLRYTAQSDLDSRVDNAIEEPRPQLTSRWSVSTIDSVDEPKKRSLLGRRSRS</sequence>
<name>A0A3M7MIG4_9PLEO</name>
<keyword evidence="3" id="KW-1185">Reference proteome</keyword>
<feature type="region of interest" description="Disordered" evidence="1">
    <location>
        <begin position="259"/>
        <end position="289"/>
    </location>
</feature>
<protein>
    <submittedName>
        <fullName evidence="2">Uncharacterized protein</fullName>
    </submittedName>
</protein>
<accession>A0A3M7MIG4</accession>
<gene>
    <name evidence="2" type="ORF">GMOD_00003229</name>
</gene>
<feature type="compositionally biased region" description="Basic and acidic residues" evidence="1">
    <location>
        <begin position="355"/>
        <end position="367"/>
    </location>
</feature>